<gene>
    <name evidence="1" type="ORF">GCM10025790_10440</name>
</gene>
<protein>
    <submittedName>
        <fullName evidence="1">Uncharacterized protein</fullName>
    </submittedName>
</protein>
<reference evidence="2" key="1">
    <citation type="journal article" date="2019" name="Int. J. Syst. Evol. Microbiol.">
        <title>The Global Catalogue of Microorganisms (GCM) 10K type strain sequencing project: providing services to taxonomists for standard genome sequencing and annotation.</title>
        <authorList>
            <consortium name="The Broad Institute Genomics Platform"/>
            <consortium name="The Broad Institute Genome Sequencing Center for Infectious Disease"/>
            <person name="Wu L."/>
            <person name="Ma J."/>
        </authorList>
    </citation>
    <scope>NUCLEOTIDE SEQUENCE [LARGE SCALE GENOMIC DNA]</scope>
    <source>
        <strain evidence="2">JCM 19129</strain>
    </source>
</reference>
<evidence type="ECO:0000313" key="1">
    <source>
        <dbReference type="EMBL" id="GAA4916923.1"/>
    </source>
</evidence>
<accession>A0ABP9G0H6</accession>
<name>A0ABP9G0H6_9MICC</name>
<sequence>MSKGRRGQFTVEGHEFAGWMPAKELTADEQDAIERLEDAMNDRSLG</sequence>
<keyword evidence="2" id="KW-1185">Reference proteome</keyword>
<comment type="caution">
    <text evidence="1">The sequence shown here is derived from an EMBL/GenBank/DDBJ whole genome shotgun (WGS) entry which is preliminary data.</text>
</comment>
<dbReference type="Proteomes" id="UP001500368">
    <property type="component" value="Unassembled WGS sequence"/>
</dbReference>
<organism evidence="1 2">
    <name type="scientific">Nesterenkonia rhizosphaerae</name>
    <dbReference type="NCBI Taxonomy" id="1348272"/>
    <lineage>
        <taxon>Bacteria</taxon>
        <taxon>Bacillati</taxon>
        <taxon>Actinomycetota</taxon>
        <taxon>Actinomycetes</taxon>
        <taxon>Micrococcales</taxon>
        <taxon>Micrococcaceae</taxon>
        <taxon>Nesterenkonia</taxon>
    </lineage>
</organism>
<dbReference type="RefSeq" id="WP_345477011.1">
    <property type="nucleotide sequence ID" value="NZ_BAABLW010000005.1"/>
</dbReference>
<evidence type="ECO:0000313" key="2">
    <source>
        <dbReference type="Proteomes" id="UP001500368"/>
    </source>
</evidence>
<proteinExistence type="predicted"/>
<dbReference type="EMBL" id="BAABLW010000005">
    <property type="protein sequence ID" value="GAA4916923.1"/>
    <property type="molecule type" value="Genomic_DNA"/>
</dbReference>